<dbReference type="Proteomes" id="UP000292445">
    <property type="component" value="Unassembled WGS sequence"/>
</dbReference>
<evidence type="ECO:0000313" key="4">
    <source>
        <dbReference type="Proteomes" id="UP000292445"/>
    </source>
</evidence>
<dbReference type="InterPro" id="IPR032465">
    <property type="entry name" value="ACMSD"/>
</dbReference>
<dbReference type="GO" id="GO:0016787">
    <property type="term" value="F:hydrolase activity"/>
    <property type="evidence" value="ECO:0007669"/>
    <property type="project" value="InterPro"/>
</dbReference>
<evidence type="ECO:0000256" key="1">
    <source>
        <dbReference type="ARBA" id="ARBA00023239"/>
    </source>
</evidence>
<proteinExistence type="predicted"/>
<accession>A0A4Q7NK60</accession>
<dbReference type="GO" id="GO:0005737">
    <property type="term" value="C:cytoplasm"/>
    <property type="evidence" value="ECO:0007669"/>
    <property type="project" value="TreeGrafter"/>
</dbReference>
<gene>
    <name evidence="3" type="ORF">EV675_1319</name>
</gene>
<evidence type="ECO:0000259" key="2">
    <source>
        <dbReference type="Pfam" id="PF04909"/>
    </source>
</evidence>
<dbReference type="PANTHER" id="PTHR21240">
    <property type="entry name" value="2-AMINO-3-CARBOXYLMUCONATE-6-SEMIALDEHYDE DECARBOXYLASE"/>
    <property type="match status" value="1"/>
</dbReference>
<keyword evidence="1" id="KW-0456">Lyase</keyword>
<dbReference type="Pfam" id="PF04909">
    <property type="entry name" value="Amidohydro_2"/>
    <property type="match status" value="1"/>
</dbReference>
<dbReference type="SUPFAM" id="SSF51556">
    <property type="entry name" value="Metallo-dependent hydrolases"/>
    <property type="match status" value="1"/>
</dbReference>
<dbReference type="AlphaFoldDB" id="A0A4Q7NK60"/>
<sequence length="374" mass="40559">MMLCHCCGHHRPGVGVGGSRPVARFPYLTVDMHCHLLVPQVEELVAEREEKRREPALQAALLGQASYAHNQAMREQIGERLCDVGRRLEDMDRLGIDIQVLSPSPTQYYPWADEALAVHLVETQNAGIARACAGHPERFLGLGAAALQHPALAVSQLRDAVERHGLLGVEISSDPTGRGLDDPALEPFWAEAQRLRCVVFLHPLGTSLGERVDRYYLANVIGQPLETTVALSQLIFGGVLDRYPDLRLCAAHGGGYLPYAVGRSDHAYGVRPEAGACRVAPSDYLRRIWFDTVVFRAGALDELAQAAGVRRIVAGTDYPFDMGEYALHELLRGTRLSPAEIACVLGANAIELLGLPADHPALAAARARLLGANA</sequence>
<dbReference type="InterPro" id="IPR006680">
    <property type="entry name" value="Amidohydro-rel"/>
</dbReference>
<dbReference type="GO" id="GO:0019748">
    <property type="term" value="P:secondary metabolic process"/>
    <property type="evidence" value="ECO:0007669"/>
    <property type="project" value="TreeGrafter"/>
</dbReference>
<evidence type="ECO:0000313" key="3">
    <source>
        <dbReference type="EMBL" id="RZS85296.1"/>
    </source>
</evidence>
<dbReference type="Gene3D" id="3.20.20.140">
    <property type="entry name" value="Metal-dependent hydrolases"/>
    <property type="match status" value="1"/>
</dbReference>
<dbReference type="EMBL" id="SGXC01000001">
    <property type="protein sequence ID" value="RZS85296.1"/>
    <property type="molecule type" value="Genomic_DNA"/>
</dbReference>
<feature type="domain" description="Amidohydrolase-related" evidence="2">
    <location>
        <begin position="30"/>
        <end position="355"/>
    </location>
</feature>
<dbReference type="PANTHER" id="PTHR21240:SF28">
    <property type="entry name" value="ISO-OROTATE DECARBOXYLASE (EUROFUNG)"/>
    <property type="match status" value="1"/>
</dbReference>
<protein>
    <submittedName>
        <fullName evidence="3">Aminocarboxymuconate-semialdehyde decarboxylase</fullName>
    </submittedName>
</protein>
<dbReference type="RefSeq" id="WP_207221919.1">
    <property type="nucleotide sequence ID" value="NZ_SGXC01000001.1"/>
</dbReference>
<dbReference type="InterPro" id="IPR032466">
    <property type="entry name" value="Metal_Hydrolase"/>
</dbReference>
<reference evidence="3 4" key="1">
    <citation type="submission" date="2019-02" db="EMBL/GenBank/DDBJ databases">
        <title>Genomic Encyclopedia of Type Strains, Phase IV (KMG-IV): sequencing the most valuable type-strain genomes for metagenomic binning, comparative biology and taxonomic classification.</title>
        <authorList>
            <person name="Goeker M."/>
        </authorList>
    </citation>
    <scope>NUCLEOTIDE SEQUENCE [LARGE SCALE GENOMIC DNA]</scope>
    <source>
        <strain evidence="3 4">K24</strain>
    </source>
</reference>
<organism evidence="3 4">
    <name type="scientific">Pigmentiphaga kullae</name>
    <dbReference type="NCBI Taxonomy" id="151784"/>
    <lineage>
        <taxon>Bacteria</taxon>
        <taxon>Pseudomonadati</taxon>
        <taxon>Pseudomonadota</taxon>
        <taxon>Betaproteobacteria</taxon>
        <taxon>Burkholderiales</taxon>
        <taxon>Alcaligenaceae</taxon>
        <taxon>Pigmentiphaga</taxon>
    </lineage>
</organism>
<comment type="caution">
    <text evidence="3">The sequence shown here is derived from an EMBL/GenBank/DDBJ whole genome shotgun (WGS) entry which is preliminary data.</text>
</comment>
<name>A0A4Q7NK60_9BURK</name>
<dbReference type="GO" id="GO:0016831">
    <property type="term" value="F:carboxy-lyase activity"/>
    <property type="evidence" value="ECO:0007669"/>
    <property type="project" value="InterPro"/>
</dbReference>
<keyword evidence="4" id="KW-1185">Reference proteome</keyword>